<accession>A0AAD1YR80</accession>
<feature type="region of interest" description="Disordered" evidence="1">
    <location>
        <begin position="94"/>
        <end position="113"/>
    </location>
</feature>
<dbReference type="AlphaFoldDB" id="A0AAD1YR80"/>
<feature type="compositionally biased region" description="Polar residues" evidence="1">
    <location>
        <begin position="1"/>
        <end position="11"/>
    </location>
</feature>
<protein>
    <submittedName>
        <fullName evidence="2">Uncharacterized protein</fullName>
    </submittedName>
</protein>
<dbReference type="Proteomes" id="UP000834106">
    <property type="component" value="Chromosome 1"/>
</dbReference>
<feature type="region of interest" description="Disordered" evidence="1">
    <location>
        <begin position="129"/>
        <end position="148"/>
    </location>
</feature>
<evidence type="ECO:0000313" key="3">
    <source>
        <dbReference type="Proteomes" id="UP000834106"/>
    </source>
</evidence>
<evidence type="ECO:0000256" key="1">
    <source>
        <dbReference type="SAM" id="MobiDB-lite"/>
    </source>
</evidence>
<reference evidence="2" key="1">
    <citation type="submission" date="2023-05" db="EMBL/GenBank/DDBJ databases">
        <authorList>
            <person name="Huff M."/>
        </authorList>
    </citation>
    <scope>NUCLEOTIDE SEQUENCE</scope>
</reference>
<proteinExistence type="predicted"/>
<sequence length="266" mass="28900">MASRLVVQQENRVGEALPGGVKQKNMAAERKNRPALTNIGNRVTIPGVEGKPVPKVSRPVTRSFRAQLLANAQAAAAENKKNALIANGALPNQKAMGRKEAQKKATVKPRKPEEIVEISPDTEEIVEKDEAQKKATVKPKKPDDTIDISPDTAEVVKKDELVKQKKVGEGSLKKKAPTLTSTLTARSKAACGLISFLDHKINGESLSSLNESASVVNRSSKTSKFKAAFSINCEVRIKVLPSKIRMQNKIKVEEAGTDKEVSHRLE</sequence>
<gene>
    <name evidence="2" type="ORF">FPE_LOCUS2222</name>
</gene>
<keyword evidence="3" id="KW-1185">Reference proteome</keyword>
<organism evidence="2 3">
    <name type="scientific">Fraxinus pennsylvanica</name>
    <dbReference type="NCBI Taxonomy" id="56036"/>
    <lineage>
        <taxon>Eukaryota</taxon>
        <taxon>Viridiplantae</taxon>
        <taxon>Streptophyta</taxon>
        <taxon>Embryophyta</taxon>
        <taxon>Tracheophyta</taxon>
        <taxon>Spermatophyta</taxon>
        <taxon>Magnoliopsida</taxon>
        <taxon>eudicotyledons</taxon>
        <taxon>Gunneridae</taxon>
        <taxon>Pentapetalae</taxon>
        <taxon>asterids</taxon>
        <taxon>lamiids</taxon>
        <taxon>Lamiales</taxon>
        <taxon>Oleaceae</taxon>
        <taxon>Oleeae</taxon>
        <taxon>Fraxinus</taxon>
    </lineage>
</organism>
<evidence type="ECO:0000313" key="2">
    <source>
        <dbReference type="EMBL" id="CAI9754791.1"/>
    </source>
</evidence>
<name>A0AAD1YR80_9LAMI</name>
<dbReference type="EMBL" id="OU503036">
    <property type="protein sequence ID" value="CAI9754791.1"/>
    <property type="molecule type" value="Genomic_DNA"/>
</dbReference>
<feature type="region of interest" description="Disordered" evidence="1">
    <location>
        <begin position="1"/>
        <end position="33"/>
    </location>
</feature>